<dbReference type="RefSeq" id="WP_073036951.1">
    <property type="nucleotide sequence ID" value="NZ_FQVB01000006.1"/>
</dbReference>
<dbReference type="AlphaFoldDB" id="A0A1M4VJG3"/>
<proteinExistence type="predicted"/>
<dbReference type="Proteomes" id="UP000184076">
    <property type="component" value="Unassembled WGS sequence"/>
</dbReference>
<feature type="domain" description="ATP-grasp" evidence="2">
    <location>
        <begin position="83"/>
        <end position="130"/>
    </location>
</feature>
<keyword evidence="3" id="KW-0436">Ligase</keyword>
<dbReference type="GO" id="GO:0046872">
    <property type="term" value="F:metal ion binding"/>
    <property type="evidence" value="ECO:0007669"/>
    <property type="project" value="InterPro"/>
</dbReference>
<keyword evidence="3" id="KW-0689">Ribosomal protein</keyword>
<evidence type="ECO:0000313" key="3">
    <source>
        <dbReference type="EMBL" id="SHE69030.1"/>
    </source>
</evidence>
<accession>A0A1M4VJG3</accession>
<dbReference type="InterPro" id="IPR013651">
    <property type="entry name" value="ATP-grasp_RimK-type"/>
</dbReference>
<dbReference type="InterPro" id="IPR011761">
    <property type="entry name" value="ATP-grasp"/>
</dbReference>
<dbReference type="GO" id="GO:0005524">
    <property type="term" value="F:ATP binding"/>
    <property type="evidence" value="ECO:0007669"/>
    <property type="project" value="UniProtKB-UniRule"/>
</dbReference>
<gene>
    <name evidence="3" type="ORF">SAMN02745206_00678</name>
</gene>
<dbReference type="Pfam" id="PF08443">
    <property type="entry name" value="RimK"/>
    <property type="match status" value="1"/>
</dbReference>
<dbReference type="EMBL" id="FQVB01000006">
    <property type="protein sequence ID" value="SHE69030.1"/>
    <property type="molecule type" value="Genomic_DNA"/>
</dbReference>
<keyword evidence="4" id="KW-1185">Reference proteome</keyword>
<keyword evidence="3" id="KW-0687">Ribonucleoprotein</keyword>
<evidence type="ECO:0000259" key="2">
    <source>
        <dbReference type="PROSITE" id="PS50975"/>
    </source>
</evidence>
<keyword evidence="1" id="KW-0547">Nucleotide-binding</keyword>
<reference evidence="4" key="1">
    <citation type="submission" date="2016-11" db="EMBL/GenBank/DDBJ databases">
        <authorList>
            <person name="Varghese N."/>
            <person name="Submissions S."/>
        </authorList>
    </citation>
    <scope>NUCLEOTIDE SEQUENCE [LARGE SCALE GENOMIC DNA]</scope>
    <source>
        <strain evidence="4">DSM 9756</strain>
    </source>
</reference>
<dbReference type="PANTHER" id="PTHR21621:SF0">
    <property type="entry name" value="BETA-CITRYLGLUTAMATE SYNTHASE B-RELATED"/>
    <property type="match status" value="1"/>
</dbReference>
<protein>
    <submittedName>
        <fullName evidence="3">Ribosomal protein S6--L-glutamate ligase</fullName>
    </submittedName>
</protein>
<dbReference type="STRING" id="1121391.SAMN02745206_00678"/>
<sequence>MADSSRRNGRLSLGKRLRRCPSFRCLGVHPNWDDYGGEEKRAIRSAETIHYPSRLYEELFRAAGKSVFPGNYYAFMGNKIRQTQLFQLLGVPHPRTGIYYGKEREERILADFSFPLVAKTPVGSSQGRGVWRIGDRGTLRAYLSAHNPAYVQEYLPIDRDLRVVLLAGRVVHAYWRIAPPGDFRNNVSCGGRISFDRIPEAALDFARWVAARCRFDEVGLDLCLHDGRWWVLEANMAYGLEGFRRRGLDVHEIFRELDEGGWL</sequence>
<dbReference type="SUPFAM" id="SSF56059">
    <property type="entry name" value="Glutathione synthetase ATP-binding domain-like"/>
    <property type="match status" value="1"/>
</dbReference>
<dbReference type="Gene3D" id="3.30.470.20">
    <property type="entry name" value="ATP-grasp fold, B domain"/>
    <property type="match status" value="1"/>
</dbReference>
<evidence type="ECO:0000256" key="1">
    <source>
        <dbReference type="PROSITE-ProRule" id="PRU00409"/>
    </source>
</evidence>
<dbReference type="GO" id="GO:0005840">
    <property type="term" value="C:ribosome"/>
    <property type="evidence" value="ECO:0007669"/>
    <property type="project" value="UniProtKB-KW"/>
</dbReference>
<name>A0A1M4VJG3_9BACT</name>
<evidence type="ECO:0000313" key="4">
    <source>
        <dbReference type="Proteomes" id="UP000184076"/>
    </source>
</evidence>
<dbReference type="GO" id="GO:0005737">
    <property type="term" value="C:cytoplasm"/>
    <property type="evidence" value="ECO:0007669"/>
    <property type="project" value="TreeGrafter"/>
</dbReference>
<dbReference type="PROSITE" id="PS50975">
    <property type="entry name" value="ATP_GRASP"/>
    <property type="match status" value="1"/>
</dbReference>
<dbReference type="PANTHER" id="PTHR21621">
    <property type="entry name" value="RIBOSOMAL PROTEIN S6 MODIFICATION PROTEIN"/>
    <property type="match status" value="1"/>
</dbReference>
<dbReference type="GO" id="GO:0016879">
    <property type="term" value="F:ligase activity, forming carbon-nitrogen bonds"/>
    <property type="evidence" value="ECO:0007669"/>
    <property type="project" value="TreeGrafter"/>
</dbReference>
<keyword evidence="1" id="KW-0067">ATP-binding</keyword>
<organism evidence="3 4">
    <name type="scientific">Desulfacinum infernum DSM 9756</name>
    <dbReference type="NCBI Taxonomy" id="1121391"/>
    <lineage>
        <taxon>Bacteria</taxon>
        <taxon>Pseudomonadati</taxon>
        <taxon>Thermodesulfobacteriota</taxon>
        <taxon>Syntrophobacteria</taxon>
        <taxon>Syntrophobacterales</taxon>
        <taxon>Syntrophobacteraceae</taxon>
        <taxon>Desulfacinum</taxon>
    </lineage>
</organism>
<dbReference type="OrthoDB" id="1704979at2"/>